<protein>
    <recommendedName>
        <fullName evidence="9">E3 ubiquitin-protein ligase</fullName>
        <ecNumber evidence="9">2.3.2.27</ecNumber>
    </recommendedName>
</protein>
<evidence type="ECO:0000256" key="3">
    <source>
        <dbReference type="ARBA" id="ARBA00009413"/>
    </source>
</evidence>
<dbReference type="PANTHER" id="PTHR12622">
    <property type="entry name" value="DELTEX-RELATED"/>
    <property type="match status" value="1"/>
</dbReference>
<dbReference type="PROSITE" id="PS50089">
    <property type="entry name" value="ZF_RING_2"/>
    <property type="match status" value="1"/>
</dbReference>
<proteinExistence type="inferred from homology"/>
<keyword evidence="7 9" id="KW-0862">Zinc</keyword>
<reference evidence="12 13" key="1">
    <citation type="submission" date="2024-02" db="EMBL/GenBank/DDBJ databases">
        <title>Chromosome-level genome assembly of the Eurasian Minnow (Phoxinus phoxinus).</title>
        <authorList>
            <person name="Oriowo T.O."/>
            <person name="Martin S."/>
            <person name="Stange M."/>
            <person name="Chrysostomakis Y."/>
            <person name="Brown T."/>
            <person name="Winkler S."/>
            <person name="Kukowka S."/>
            <person name="Myers E.W."/>
            <person name="Bohne A."/>
        </authorList>
    </citation>
    <scope>NUCLEOTIDE SEQUENCE [LARGE SCALE GENOMIC DNA]</scope>
    <source>
        <strain evidence="12">ZFMK-TIS-60720</strain>
        <tissue evidence="12">Whole Organism</tissue>
    </source>
</reference>
<dbReference type="InterPro" id="IPR017907">
    <property type="entry name" value="Znf_RING_CS"/>
</dbReference>
<evidence type="ECO:0000256" key="4">
    <source>
        <dbReference type="ARBA" id="ARBA00022679"/>
    </source>
</evidence>
<evidence type="ECO:0000256" key="10">
    <source>
        <dbReference type="SAM" id="MobiDB-lite"/>
    </source>
</evidence>
<evidence type="ECO:0000256" key="2">
    <source>
        <dbReference type="ARBA" id="ARBA00004906"/>
    </source>
</evidence>
<evidence type="ECO:0000256" key="8">
    <source>
        <dbReference type="PROSITE-ProRule" id="PRU00175"/>
    </source>
</evidence>
<dbReference type="GO" id="GO:0061630">
    <property type="term" value="F:ubiquitin protein ligase activity"/>
    <property type="evidence" value="ECO:0007669"/>
    <property type="project" value="UniProtKB-UniRule"/>
</dbReference>
<feature type="domain" description="RING-type" evidence="11">
    <location>
        <begin position="259"/>
        <end position="299"/>
    </location>
</feature>
<dbReference type="Gene3D" id="3.30.390.130">
    <property type="match status" value="1"/>
</dbReference>
<dbReference type="SUPFAM" id="SSF57850">
    <property type="entry name" value="RING/U-box"/>
    <property type="match status" value="1"/>
</dbReference>
<comment type="pathway">
    <text evidence="2 9">Protein modification; protein ubiquitination.</text>
</comment>
<dbReference type="GO" id="GO:0007219">
    <property type="term" value="P:Notch signaling pathway"/>
    <property type="evidence" value="ECO:0007669"/>
    <property type="project" value="InterPro"/>
</dbReference>
<name>A0AAN9DGS0_9TELE</name>
<evidence type="ECO:0000256" key="9">
    <source>
        <dbReference type="RuleBase" id="RU367105"/>
    </source>
</evidence>
<evidence type="ECO:0000256" key="6">
    <source>
        <dbReference type="ARBA" id="ARBA00022771"/>
    </source>
</evidence>
<dbReference type="InterPro" id="IPR001841">
    <property type="entry name" value="Znf_RING"/>
</dbReference>
<dbReference type="SMART" id="SM00184">
    <property type="entry name" value="RING"/>
    <property type="match status" value="1"/>
</dbReference>
<dbReference type="Pfam" id="PF13639">
    <property type="entry name" value="zf-RING_2"/>
    <property type="match status" value="1"/>
</dbReference>
<dbReference type="Gene3D" id="3.30.40.10">
    <property type="entry name" value="Zinc/RING finger domain, C3HC4 (zinc finger)"/>
    <property type="match status" value="1"/>
</dbReference>
<comment type="caution">
    <text evidence="12">The sequence shown here is derived from an EMBL/GenBank/DDBJ whole genome shotgun (WGS) entry which is preliminary data.</text>
</comment>
<evidence type="ECO:0000313" key="13">
    <source>
        <dbReference type="Proteomes" id="UP001364617"/>
    </source>
</evidence>
<organism evidence="12 13">
    <name type="scientific">Phoxinus phoxinus</name>
    <name type="common">Eurasian minnow</name>
    <dbReference type="NCBI Taxonomy" id="58324"/>
    <lineage>
        <taxon>Eukaryota</taxon>
        <taxon>Metazoa</taxon>
        <taxon>Chordata</taxon>
        <taxon>Craniata</taxon>
        <taxon>Vertebrata</taxon>
        <taxon>Euteleostomi</taxon>
        <taxon>Actinopterygii</taxon>
        <taxon>Neopterygii</taxon>
        <taxon>Teleostei</taxon>
        <taxon>Ostariophysi</taxon>
        <taxon>Cypriniformes</taxon>
        <taxon>Leuciscidae</taxon>
        <taxon>Phoxininae</taxon>
        <taxon>Phoxinus</taxon>
    </lineage>
</organism>
<dbReference type="CDD" id="cd09633">
    <property type="entry name" value="Deltex_C"/>
    <property type="match status" value="1"/>
</dbReference>
<evidence type="ECO:0000256" key="1">
    <source>
        <dbReference type="ARBA" id="ARBA00000900"/>
    </source>
</evidence>
<keyword evidence="4 9" id="KW-0808">Transferase</keyword>
<dbReference type="GO" id="GO:0005737">
    <property type="term" value="C:cytoplasm"/>
    <property type="evidence" value="ECO:0007669"/>
    <property type="project" value="UniProtKB-SubCell"/>
</dbReference>
<dbReference type="GO" id="GO:0008270">
    <property type="term" value="F:zinc ion binding"/>
    <property type="evidence" value="ECO:0007669"/>
    <property type="project" value="UniProtKB-KW"/>
</dbReference>
<dbReference type="GO" id="GO:0016567">
    <property type="term" value="P:protein ubiquitination"/>
    <property type="evidence" value="ECO:0007669"/>
    <property type="project" value="UniProtKB-UniRule"/>
</dbReference>
<dbReference type="InterPro" id="IPR039399">
    <property type="entry name" value="Deltex_C_sf"/>
</dbReference>
<feature type="compositionally biased region" description="Basic and acidic residues" evidence="10">
    <location>
        <begin position="233"/>
        <end position="256"/>
    </location>
</feature>
<evidence type="ECO:0000256" key="7">
    <source>
        <dbReference type="ARBA" id="ARBA00022833"/>
    </source>
</evidence>
<evidence type="ECO:0000259" key="11">
    <source>
        <dbReference type="PROSITE" id="PS50089"/>
    </source>
</evidence>
<comment type="catalytic activity">
    <reaction evidence="1 9">
        <text>S-ubiquitinyl-[E2 ubiquitin-conjugating enzyme]-L-cysteine + [acceptor protein]-L-lysine = [E2 ubiquitin-conjugating enzyme]-L-cysteine + N(6)-ubiquitinyl-[acceptor protein]-L-lysine.</text>
        <dbReference type="EC" id="2.3.2.27"/>
    </reaction>
</comment>
<keyword evidence="6 8" id="KW-0863">Zinc-finger</keyword>
<keyword evidence="5 9" id="KW-0479">Metal-binding</keyword>
<keyword evidence="9" id="KW-0963">Cytoplasm</keyword>
<dbReference type="Pfam" id="PF18102">
    <property type="entry name" value="DTC"/>
    <property type="match status" value="1"/>
</dbReference>
<gene>
    <name evidence="12" type="ORF">R3I93_003291</name>
</gene>
<accession>A0AAN9DGS0</accession>
<dbReference type="InterPro" id="IPR039398">
    <property type="entry name" value="Deltex_fam"/>
</dbReference>
<dbReference type="AlphaFoldDB" id="A0AAN9DGS0"/>
<dbReference type="InterPro" id="IPR013083">
    <property type="entry name" value="Znf_RING/FYVE/PHD"/>
</dbReference>
<feature type="region of interest" description="Disordered" evidence="10">
    <location>
        <begin position="217"/>
        <end position="256"/>
    </location>
</feature>
<dbReference type="Proteomes" id="UP001364617">
    <property type="component" value="Unassembled WGS sequence"/>
</dbReference>
<comment type="similarity">
    <text evidence="3 9">Belongs to the Deltex family.</text>
</comment>
<comment type="subcellular location">
    <subcellularLocation>
        <location evidence="9">Cytoplasm</location>
    </subcellularLocation>
</comment>
<sequence>MASPQKIFTEVRLTIDPATIPPDSVPSLLHGKTVTLGRDGASTVATGSFQDIDDIYRKCITMRPTYDGSSNQRQDEMRLRDHTAAGLGQAQSYSLVVQPVQVDEVIMHYINEKKSNELHIIENRNAVSINQYKSHVTFTSKTGKNIQAQFAREQFITLYQKTATGLQTKTYVNSPNMIALCSAEFPELLIKTVQKHLELTGSFIILERLDTLLNGSAQHRTGRMYPQHQTPRKTKDDDIPYKQPAKQEKSTDPAKDETCPICLDSIKTSDCTVLSKCKHKFCKDCLARAFQLKPACPICGEIYGDLTGTQPKGGTMTVSWDSSSLPGYGKYGTIVITYYLPSGHQGSEHPNPGMAYMGASRIAYLPDSTEGNSVLKLLRRAFDQRLTFTIGCSSTTGQNNVVTWNDIHHKTSRDGGPTHYGYPDPEYLKRVQDELKVKGIY</sequence>
<dbReference type="PROSITE" id="PS00518">
    <property type="entry name" value="ZF_RING_1"/>
    <property type="match status" value="1"/>
</dbReference>
<keyword evidence="13" id="KW-1185">Reference proteome</keyword>
<evidence type="ECO:0000313" key="12">
    <source>
        <dbReference type="EMBL" id="KAK7173418.1"/>
    </source>
</evidence>
<dbReference type="EMBL" id="JAYKXH010000003">
    <property type="protein sequence ID" value="KAK7173418.1"/>
    <property type="molecule type" value="Genomic_DNA"/>
</dbReference>
<dbReference type="EC" id="2.3.2.27" evidence="9"/>
<evidence type="ECO:0000256" key="5">
    <source>
        <dbReference type="ARBA" id="ARBA00022723"/>
    </source>
</evidence>
<dbReference type="InterPro" id="IPR039396">
    <property type="entry name" value="Deltex_C"/>
</dbReference>